<dbReference type="EMBL" id="CM042039">
    <property type="protein sequence ID" value="KAI3724920.1"/>
    <property type="molecule type" value="Genomic_DNA"/>
</dbReference>
<name>A0ACB9BSF7_9ASTR</name>
<gene>
    <name evidence="1" type="ORF">L1987_64688</name>
</gene>
<protein>
    <submittedName>
        <fullName evidence="1">Uncharacterized protein</fullName>
    </submittedName>
</protein>
<evidence type="ECO:0000313" key="2">
    <source>
        <dbReference type="Proteomes" id="UP001056120"/>
    </source>
</evidence>
<reference evidence="1 2" key="2">
    <citation type="journal article" date="2022" name="Mol. Ecol. Resour.">
        <title>The genomes of chicory, endive, great burdock and yacon provide insights into Asteraceae paleo-polyploidization history and plant inulin production.</title>
        <authorList>
            <person name="Fan W."/>
            <person name="Wang S."/>
            <person name="Wang H."/>
            <person name="Wang A."/>
            <person name="Jiang F."/>
            <person name="Liu H."/>
            <person name="Zhao H."/>
            <person name="Xu D."/>
            <person name="Zhang Y."/>
        </authorList>
    </citation>
    <scope>NUCLEOTIDE SEQUENCE [LARGE SCALE GENOMIC DNA]</scope>
    <source>
        <strain evidence="2">cv. Yunnan</strain>
        <tissue evidence="1">Leaves</tissue>
    </source>
</reference>
<reference evidence="2" key="1">
    <citation type="journal article" date="2022" name="Mol. Ecol. Resour.">
        <title>The genomes of chicory, endive, great burdock and yacon provide insights into Asteraceae palaeo-polyploidization history and plant inulin production.</title>
        <authorList>
            <person name="Fan W."/>
            <person name="Wang S."/>
            <person name="Wang H."/>
            <person name="Wang A."/>
            <person name="Jiang F."/>
            <person name="Liu H."/>
            <person name="Zhao H."/>
            <person name="Xu D."/>
            <person name="Zhang Y."/>
        </authorList>
    </citation>
    <scope>NUCLEOTIDE SEQUENCE [LARGE SCALE GENOMIC DNA]</scope>
    <source>
        <strain evidence="2">cv. Yunnan</strain>
    </source>
</reference>
<evidence type="ECO:0000313" key="1">
    <source>
        <dbReference type="EMBL" id="KAI3724920.1"/>
    </source>
</evidence>
<dbReference type="Proteomes" id="UP001056120">
    <property type="component" value="Linkage Group LG22"/>
</dbReference>
<organism evidence="1 2">
    <name type="scientific">Smallanthus sonchifolius</name>
    <dbReference type="NCBI Taxonomy" id="185202"/>
    <lineage>
        <taxon>Eukaryota</taxon>
        <taxon>Viridiplantae</taxon>
        <taxon>Streptophyta</taxon>
        <taxon>Embryophyta</taxon>
        <taxon>Tracheophyta</taxon>
        <taxon>Spermatophyta</taxon>
        <taxon>Magnoliopsida</taxon>
        <taxon>eudicotyledons</taxon>
        <taxon>Gunneridae</taxon>
        <taxon>Pentapetalae</taxon>
        <taxon>asterids</taxon>
        <taxon>campanulids</taxon>
        <taxon>Asterales</taxon>
        <taxon>Asteraceae</taxon>
        <taxon>Asteroideae</taxon>
        <taxon>Heliantheae alliance</taxon>
        <taxon>Millerieae</taxon>
        <taxon>Smallanthus</taxon>
    </lineage>
</organism>
<proteinExistence type="predicted"/>
<sequence length="74" mass="8578">MERFMGLHEMFECGFSKNGRKKLTELKKLRKKMAAHILLSPANVLREKVVDEALKKGKRIKILVMYLLMMTVVG</sequence>
<accession>A0ACB9BSF7</accession>
<keyword evidence="2" id="KW-1185">Reference proteome</keyword>
<comment type="caution">
    <text evidence="1">The sequence shown here is derived from an EMBL/GenBank/DDBJ whole genome shotgun (WGS) entry which is preliminary data.</text>
</comment>